<evidence type="ECO:0000256" key="1">
    <source>
        <dbReference type="SAM" id="MobiDB-lite"/>
    </source>
</evidence>
<evidence type="ECO:0000313" key="4">
    <source>
        <dbReference type="Proteomes" id="UP000504636"/>
    </source>
</evidence>
<evidence type="ECO:0000313" key="5">
    <source>
        <dbReference type="RefSeq" id="XP_033583653.1"/>
    </source>
</evidence>
<accession>A0A6A6Z7J6</accession>
<dbReference type="SUPFAM" id="SSF47459">
    <property type="entry name" value="HLH, helix-loop-helix DNA-binding domain"/>
    <property type="match status" value="1"/>
</dbReference>
<evidence type="ECO:0000313" key="3">
    <source>
        <dbReference type="EMBL" id="KAF2816689.1"/>
    </source>
</evidence>
<proteinExistence type="predicted"/>
<dbReference type="InterPro" id="IPR011598">
    <property type="entry name" value="bHLH_dom"/>
</dbReference>
<dbReference type="Gene3D" id="4.10.280.10">
    <property type="entry name" value="Helix-loop-helix DNA-binding domain"/>
    <property type="match status" value="1"/>
</dbReference>
<dbReference type="AlphaFoldDB" id="A0A6A6Z7J6"/>
<feature type="region of interest" description="Disordered" evidence="1">
    <location>
        <begin position="1"/>
        <end position="46"/>
    </location>
</feature>
<dbReference type="CDD" id="cd11395">
    <property type="entry name" value="bHLHzip_SREBP_like"/>
    <property type="match status" value="1"/>
</dbReference>
<dbReference type="GO" id="GO:0046983">
    <property type="term" value="F:protein dimerization activity"/>
    <property type="evidence" value="ECO:0007669"/>
    <property type="project" value="InterPro"/>
</dbReference>
<keyword evidence="4" id="KW-1185">Reference proteome</keyword>
<dbReference type="InterPro" id="IPR036638">
    <property type="entry name" value="HLH_DNA-bd_sf"/>
</dbReference>
<feature type="region of interest" description="Disordered" evidence="1">
    <location>
        <begin position="132"/>
        <end position="153"/>
    </location>
</feature>
<dbReference type="PANTHER" id="PTHR47336">
    <property type="entry name" value="TRANSCRIPTION FACTOR HMS1-RELATED"/>
    <property type="match status" value="1"/>
</dbReference>
<feature type="compositionally biased region" description="Polar residues" evidence="1">
    <location>
        <begin position="32"/>
        <end position="43"/>
    </location>
</feature>
<protein>
    <recommendedName>
        <fullName evidence="2">BHLH domain-containing protein</fullName>
    </recommendedName>
</protein>
<dbReference type="GeneID" id="54468479"/>
<reference evidence="3 5" key="1">
    <citation type="journal article" date="2020" name="Stud. Mycol.">
        <title>101 Dothideomycetes genomes: a test case for predicting lifestyles and emergence of pathogens.</title>
        <authorList>
            <person name="Haridas S."/>
            <person name="Albert R."/>
            <person name="Binder M."/>
            <person name="Bloem J."/>
            <person name="Labutti K."/>
            <person name="Salamov A."/>
            <person name="Andreopoulos B."/>
            <person name="Baker S."/>
            <person name="Barry K."/>
            <person name="Bills G."/>
            <person name="Bluhm B."/>
            <person name="Cannon C."/>
            <person name="Castanera R."/>
            <person name="Culley D."/>
            <person name="Daum C."/>
            <person name="Ezra D."/>
            <person name="Gonzalez J."/>
            <person name="Henrissat B."/>
            <person name="Kuo A."/>
            <person name="Liang C."/>
            <person name="Lipzen A."/>
            <person name="Lutzoni F."/>
            <person name="Magnuson J."/>
            <person name="Mondo S."/>
            <person name="Nolan M."/>
            <person name="Ohm R."/>
            <person name="Pangilinan J."/>
            <person name="Park H.-J."/>
            <person name="Ramirez L."/>
            <person name="Alfaro M."/>
            <person name="Sun H."/>
            <person name="Tritt A."/>
            <person name="Yoshinaga Y."/>
            <person name="Zwiers L.-H."/>
            <person name="Turgeon B."/>
            <person name="Goodwin S."/>
            <person name="Spatafora J."/>
            <person name="Crous P."/>
            <person name="Grigoriev I."/>
        </authorList>
    </citation>
    <scope>NUCLEOTIDE SEQUENCE</scope>
    <source>
        <strain evidence="3 5">CBS 304.34</strain>
    </source>
</reference>
<sequence>MVLRMKSWPEPKRVRTRGRPRVNRIKSDPIAASSNITDSQRLPHNQVEHKYREGINAELERLRGTVPTLPQRDSSDLNGPPRPSKATVLANAIDYIQFLEAECGRLTDDNERLRGPAHCRPRRIEPRLSFRALGEEEQANSMDDSLPSRGLTC</sequence>
<dbReference type="Pfam" id="PF00010">
    <property type="entry name" value="HLH"/>
    <property type="match status" value="1"/>
</dbReference>
<name>A0A6A6Z7J6_9PEZI</name>
<feature type="compositionally biased region" description="Basic residues" evidence="1">
    <location>
        <begin position="14"/>
        <end position="24"/>
    </location>
</feature>
<feature type="region of interest" description="Disordered" evidence="1">
    <location>
        <begin position="64"/>
        <end position="85"/>
    </location>
</feature>
<reference evidence="5" key="2">
    <citation type="submission" date="2020-04" db="EMBL/GenBank/DDBJ databases">
        <authorList>
            <consortium name="NCBI Genome Project"/>
        </authorList>
    </citation>
    <scope>NUCLEOTIDE SEQUENCE</scope>
    <source>
        <strain evidence="5">CBS 304.34</strain>
    </source>
</reference>
<organism evidence="3">
    <name type="scientific">Mytilinidion resinicola</name>
    <dbReference type="NCBI Taxonomy" id="574789"/>
    <lineage>
        <taxon>Eukaryota</taxon>
        <taxon>Fungi</taxon>
        <taxon>Dikarya</taxon>
        <taxon>Ascomycota</taxon>
        <taxon>Pezizomycotina</taxon>
        <taxon>Dothideomycetes</taxon>
        <taxon>Pleosporomycetidae</taxon>
        <taxon>Mytilinidiales</taxon>
        <taxon>Mytilinidiaceae</taxon>
        <taxon>Mytilinidion</taxon>
    </lineage>
</organism>
<reference evidence="5" key="3">
    <citation type="submission" date="2025-04" db="UniProtKB">
        <authorList>
            <consortium name="RefSeq"/>
        </authorList>
    </citation>
    <scope>IDENTIFICATION</scope>
    <source>
        <strain evidence="5">CBS 304.34</strain>
    </source>
</reference>
<dbReference type="RefSeq" id="XP_033583653.1">
    <property type="nucleotide sequence ID" value="XM_033727586.1"/>
</dbReference>
<dbReference type="PROSITE" id="PS50888">
    <property type="entry name" value="BHLH"/>
    <property type="match status" value="1"/>
</dbReference>
<dbReference type="Proteomes" id="UP000504636">
    <property type="component" value="Unplaced"/>
</dbReference>
<dbReference type="PANTHER" id="PTHR47336:SF2">
    <property type="entry name" value="TRANSCRIPTION FACTOR HMS1-RELATED"/>
    <property type="match status" value="1"/>
</dbReference>
<dbReference type="EMBL" id="MU003693">
    <property type="protein sequence ID" value="KAF2816689.1"/>
    <property type="molecule type" value="Genomic_DNA"/>
</dbReference>
<feature type="domain" description="BHLH" evidence="2">
    <location>
        <begin position="39"/>
        <end position="99"/>
    </location>
</feature>
<dbReference type="OrthoDB" id="2133190at2759"/>
<evidence type="ECO:0000259" key="2">
    <source>
        <dbReference type="PROSITE" id="PS50888"/>
    </source>
</evidence>
<dbReference type="InterPro" id="IPR052099">
    <property type="entry name" value="Regulatory_TF_Diverse"/>
</dbReference>
<gene>
    <name evidence="3 5" type="ORF">BDZ99DRAFT_566487</name>
</gene>
<dbReference type="SMART" id="SM00353">
    <property type="entry name" value="HLH"/>
    <property type="match status" value="1"/>
</dbReference>